<dbReference type="Proteomes" id="UP001318760">
    <property type="component" value="Unassembled WGS sequence"/>
</dbReference>
<evidence type="ECO:0000259" key="5">
    <source>
        <dbReference type="PROSITE" id="PS50850"/>
    </source>
</evidence>
<dbReference type="Pfam" id="PF07690">
    <property type="entry name" value="MFS_1"/>
    <property type="match status" value="1"/>
</dbReference>
<name>A0ABD4JJ55_9BACT</name>
<dbReference type="InterPro" id="IPR011701">
    <property type="entry name" value="MFS"/>
</dbReference>
<evidence type="ECO:0000256" key="1">
    <source>
        <dbReference type="ARBA" id="ARBA00022692"/>
    </source>
</evidence>
<dbReference type="InterPro" id="IPR047200">
    <property type="entry name" value="MFS_YcaD-like"/>
</dbReference>
<dbReference type="PROSITE" id="PS50850">
    <property type="entry name" value="MFS"/>
    <property type="match status" value="1"/>
</dbReference>
<evidence type="ECO:0000313" key="6">
    <source>
        <dbReference type="EMBL" id="MBE2986531.1"/>
    </source>
</evidence>
<dbReference type="Gene3D" id="1.20.1250.20">
    <property type="entry name" value="MFS general substrate transporter like domains"/>
    <property type="match status" value="2"/>
</dbReference>
<keyword evidence="1 4" id="KW-0812">Transmembrane</keyword>
<dbReference type="PROSITE" id="PS51257">
    <property type="entry name" value="PROKAR_LIPOPROTEIN"/>
    <property type="match status" value="1"/>
</dbReference>
<evidence type="ECO:0000256" key="4">
    <source>
        <dbReference type="SAM" id="Phobius"/>
    </source>
</evidence>
<keyword evidence="2 4" id="KW-1133">Transmembrane helix</keyword>
<feature type="domain" description="Major facilitator superfamily (MFS) profile" evidence="5">
    <location>
        <begin position="10"/>
        <end position="379"/>
    </location>
</feature>
<dbReference type="EMBL" id="JADBHS010000008">
    <property type="protein sequence ID" value="MBE2986531.1"/>
    <property type="molecule type" value="Genomic_DNA"/>
</dbReference>
<organism evidence="6 7">
    <name type="scientific">Campylobacter californiensis</name>
    <dbReference type="NCBI Taxonomy" id="1032243"/>
    <lineage>
        <taxon>Bacteria</taxon>
        <taxon>Pseudomonadati</taxon>
        <taxon>Campylobacterota</taxon>
        <taxon>Epsilonproteobacteria</taxon>
        <taxon>Campylobacterales</taxon>
        <taxon>Campylobacteraceae</taxon>
        <taxon>Campylobacter</taxon>
    </lineage>
</organism>
<dbReference type="InterPro" id="IPR020846">
    <property type="entry name" value="MFS_dom"/>
</dbReference>
<dbReference type="PANTHER" id="PTHR23521:SF3">
    <property type="entry name" value="MFS TRANSPORTER"/>
    <property type="match status" value="1"/>
</dbReference>
<feature type="transmembrane region" description="Helical" evidence="4">
    <location>
        <begin position="99"/>
        <end position="122"/>
    </location>
</feature>
<feature type="transmembrane region" description="Helical" evidence="4">
    <location>
        <begin position="201"/>
        <end position="225"/>
    </location>
</feature>
<dbReference type="CDD" id="cd17477">
    <property type="entry name" value="MFS_YcaD_like"/>
    <property type="match status" value="1"/>
</dbReference>
<feature type="transmembrane region" description="Helical" evidence="4">
    <location>
        <begin position="290"/>
        <end position="309"/>
    </location>
</feature>
<protein>
    <submittedName>
        <fullName evidence="6">MFS transporter</fullName>
    </submittedName>
</protein>
<evidence type="ECO:0000256" key="2">
    <source>
        <dbReference type="ARBA" id="ARBA00022989"/>
    </source>
</evidence>
<sequence>MSSSIRMIRSMLPLFFGMSLLFVGNGLVISSCGVKLKEMGVGELEIGAINTCFFIGALISTIGAHRIVSKVGHIRSFAIFSAVFGVAAMFHGFSQNLYFWALLRALLGFCYYGLLMVIESWLNAKTATFIRSRVIAFYEGVFYFSFSAGILILLFKLDTFEIFIISAAFIMLSSIPLNLIRIKEPKIPKKESVSIPKIFSIVPLALVGSVIAGVLINGFFSMASLFVMLQGQGAKEVSIFMTTAMVGGFFAQISIGSLSDKFGRRPAIMGCAIISLISAVLFLVTTGSSLTQYILSFFLGSGFFCLYGLSLARANDMLVDRTHSIEVGRALLFSYCTGSLISPLLMGASMKFFGAMGFIYVYILLLTVLIAFAMTQKTVPMHLRKPYEEHPMHNMGEMSALNSSKS</sequence>
<dbReference type="InterPro" id="IPR036259">
    <property type="entry name" value="MFS_trans_sf"/>
</dbReference>
<feature type="transmembrane region" description="Helical" evidence="4">
    <location>
        <begin position="237"/>
        <end position="255"/>
    </location>
</feature>
<comment type="caution">
    <text evidence="6">The sequence shown here is derived from an EMBL/GenBank/DDBJ whole genome shotgun (WGS) entry which is preliminary data.</text>
</comment>
<evidence type="ECO:0000256" key="3">
    <source>
        <dbReference type="ARBA" id="ARBA00023136"/>
    </source>
</evidence>
<feature type="transmembrane region" description="Helical" evidence="4">
    <location>
        <begin position="76"/>
        <end position="93"/>
    </location>
</feature>
<keyword evidence="3 4" id="KW-0472">Membrane</keyword>
<reference evidence="6 7" key="1">
    <citation type="submission" date="2020-10" db="EMBL/GenBank/DDBJ databases">
        <title>Campylobacter californiensis sp. nov. isolated from cattle and feral swine in California.</title>
        <authorList>
            <person name="Miller W.G."/>
        </authorList>
    </citation>
    <scope>NUCLEOTIDE SEQUENCE [LARGE SCALE GENOMIC DNA]</scope>
    <source>
        <strain evidence="6 7">RM12919</strain>
    </source>
</reference>
<feature type="transmembrane region" description="Helical" evidence="4">
    <location>
        <begin position="267"/>
        <end position="284"/>
    </location>
</feature>
<dbReference type="PANTHER" id="PTHR23521">
    <property type="entry name" value="TRANSPORTER MFS SUPERFAMILY"/>
    <property type="match status" value="1"/>
</dbReference>
<dbReference type="AlphaFoldDB" id="A0ABD4JJ55"/>
<feature type="transmembrane region" description="Helical" evidence="4">
    <location>
        <begin position="46"/>
        <end position="64"/>
    </location>
</feature>
<feature type="transmembrane region" description="Helical" evidence="4">
    <location>
        <begin position="134"/>
        <end position="154"/>
    </location>
</feature>
<proteinExistence type="predicted"/>
<dbReference type="SUPFAM" id="SSF103473">
    <property type="entry name" value="MFS general substrate transporter"/>
    <property type="match status" value="1"/>
</dbReference>
<accession>A0ABD4JJ55</accession>
<feature type="transmembrane region" description="Helical" evidence="4">
    <location>
        <begin position="330"/>
        <end position="346"/>
    </location>
</feature>
<gene>
    <name evidence="6" type="ORF">CCAL12919_05215</name>
</gene>
<evidence type="ECO:0000313" key="7">
    <source>
        <dbReference type="Proteomes" id="UP001318760"/>
    </source>
</evidence>
<feature type="transmembrane region" description="Helical" evidence="4">
    <location>
        <begin position="352"/>
        <end position="375"/>
    </location>
</feature>
<dbReference type="RefSeq" id="WP_169936353.1">
    <property type="nucleotide sequence ID" value="NZ_JADBHS010000008.1"/>
</dbReference>
<feature type="transmembrane region" description="Helical" evidence="4">
    <location>
        <begin position="160"/>
        <end position="180"/>
    </location>
</feature>